<dbReference type="Proteomes" id="UP001500879">
    <property type="component" value="Unassembled WGS sequence"/>
</dbReference>
<dbReference type="InterPro" id="IPR008920">
    <property type="entry name" value="TF_FadR/GntR_C"/>
</dbReference>
<dbReference type="SUPFAM" id="SSF46785">
    <property type="entry name" value="Winged helix' DNA-binding domain"/>
    <property type="match status" value="1"/>
</dbReference>
<keyword evidence="1" id="KW-0805">Transcription regulation</keyword>
<dbReference type="Pfam" id="PF00392">
    <property type="entry name" value="GntR"/>
    <property type="match status" value="1"/>
</dbReference>
<name>A0ABN0Z0K4_9ACTN</name>
<evidence type="ECO:0000313" key="6">
    <source>
        <dbReference type="Proteomes" id="UP001500879"/>
    </source>
</evidence>
<dbReference type="PROSITE" id="PS50949">
    <property type="entry name" value="HTH_GNTR"/>
    <property type="match status" value="1"/>
</dbReference>
<evidence type="ECO:0000313" key="5">
    <source>
        <dbReference type="EMBL" id="GAA0427406.1"/>
    </source>
</evidence>
<feature type="domain" description="HTH gntR-type" evidence="4">
    <location>
        <begin position="1"/>
        <end position="67"/>
    </location>
</feature>
<dbReference type="InterPro" id="IPR000524">
    <property type="entry name" value="Tscrpt_reg_HTH_GntR"/>
</dbReference>
<sequence>MASDLLERIKQIVIDRRLPPGAPLPTERELTELLGTGRTCVREALKALQALGVVEIRHGFGTYVGPMTLAPVTEGLVFRTVAGHRRGEDSLLQLLELREAVETGLAWRLAGRMAEPDLAELDAIVARMEDEALTGPVRAETDRAFHAAFCRGLDNPLIGAVPEAFWNAFHRLRDGVRDGAGAPPDPRTVCARHRAIVAAVRAGDAVRTEEAIRDHFCDIRTRLRKAYRFAR</sequence>
<dbReference type="RefSeq" id="WP_344030251.1">
    <property type="nucleotide sequence ID" value="NZ_BAAABX010000058.1"/>
</dbReference>
<accession>A0ABN0Z0K4</accession>
<reference evidence="5 6" key="1">
    <citation type="journal article" date="2019" name="Int. J. Syst. Evol. Microbiol.">
        <title>The Global Catalogue of Microorganisms (GCM) 10K type strain sequencing project: providing services to taxonomists for standard genome sequencing and annotation.</title>
        <authorList>
            <consortium name="The Broad Institute Genomics Platform"/>
            <consortium name="The Broad Institute Genome Sequencing Center for Infectious Disease"/>
            <person name="Wu L."/>
            <person name="Ma J."/>
        </authorList>
    </citation>
    <scope>NUCLEOTIDE SEQUENCE [LARGE SCALE GENOMIC DNA]</scope>
    <source>
        <strain evidence="5 6">JCM 4788</strain>
    </source>
</reference>
<dbReference type="PANTHER" id="PTHR43537:SF5">
    <property type="entry name" value="UXU OPERON TRANSCRIPTIONAL REGULATOR"/>
    <property type="match status" value="1"/>
</dbReference>
<evidence type="ECO:0000256" key="2">
    <source>
        <dbReference type="ARBA" id="ARBA00023125"/>
    </source>
</evidence>
<keyword evidence="2" id="KW-0238">DNA-binding</keyword>
<dbReference type="InterPro" id="IPR036390">
    <property type="entry name" value="WH_DNA-bd_sf"/>
</dbReference>
<dbReference type="CDD" id="cd07377">
    <property type="entry name" value="WHTH_GntR"/>
    <property type="match status" value="1"/>
</dbReference>
<dbReference type="PANTHER" id="PTHR43537">
    <property type="entry name" value="TRANSCRIPTIONAL REGULATOR, GNTR FAMILY"/>
    <property type="match status" value="1"/>
</dbReference>
<gene>
    <name evidence="5" type="ORF">GCM10010357_56240</name>
</gene>
<evidence type="ECO:0000256" key="3">
    <source>
        <dbReference type="ARBA" id="ARBA00023163"/>
    </source>
</evidence>
<comment type="caution">
    <text evidence="5">The sequence shown here is derived from an EMBL/GenBank/DDBJ whole genome shotgun (WGS) entry which is preliminary data.</text>
</comment>
<dbReference type="PRINTS" id="PR00035">
    <property type="entry name" value="HTHGNTR"/>
</dbReference>
<dbReference type="EMBL" id="BAAABX010000058">
    <property type="protein sequence ID" value="GAA0427406.1"/>
    <property type="molecule type" value="Genomic_DNA"/>
</dbReference>
<keyword evidence="6" id="KW-1185">Reference proteome</keyword>
<proteinExistence type="predicted"/>
<evidence type="ECO:0000256" key="1">
    <source>
        <dbReference type="ARBA" id="ARBA00023015"/>
    </source>
</evidence>
<dbReference type="SMART" id="SM00895">
    <property type="entry name" value="FCD"/>
    <property type="match status" value="1"/>
</dbReference>
<dbReference type="Gene3D" id="1.20.120.530">
    <property type="entry name" value="GntR ligand-binding domain-like"/>
    <property type="match status" value="1"/>
</dbReference>
<dbReference type="InterPro" id="IPR011711">
    <property type="entry name" value="GntR_C"/>
</dbReference>
<dbReference type="Gene3D" id="1.10.10.10">
    <property type="entry name" value="Winged helix-like DNA-binding domain superfamily/Winged helix DNA-binding domain"/>
    <property type="match status" value="1"/>
</dbReference>
<organism evidence="5 6">
    <name type="scientific">Streptomyces luteireticuli</name>
    <dbReference type="NCBI Taxonomy" id="173858"/>
    <lineage>
        <taxon>Bacteria</taxon>
        <taxon>Bacillati</taxon>
        <taxon>Actinomycetota</taxon>
        <taxon>Actinomycetes</taxon>
        <taxon>Kitasatosporales</taxon>
        <taxon>Streptomycetaceae</taxon>
        <taxon>Streptomyces</taxon>
    </lineage>
</organism>
<dbReference type="SUPFAM" id="SSF48008">
    <property type="entry name" value="GntR ligand-binding domain-like"/>
    <property type="match status" value="1"/>
</dbReference>
<dbReference type="SMART" id="SM00345">
    <property type="entry name" value="HTH_GNTR"/>
    <property type="match status" value="1"/>
</dbReference>
<keyword evidence="3" id="KW-0804">Transcription</keyword>
<dbReference type="Pfam" id="PF07729">
    <property type="entry name" value="FCD"/>
    <property type="match status" value="1"/>
</dbReference>
<dbReference type="InterPro" id="IPR036388">
    <property type="entry name" value="WH-like_DNA-bd_sf"/>
</dbReference>
<evidence type="ECO:0000259" key="4">
    <source>
        <dbReference type="PROSITE" id="PS50949"/>
    </source>
</evidence>
<protein>
    <submittedName>
        <fullName evidence="5">FadR/GntR family transcriptional regulator</fullName>
    </submittedName>
</protein>